<reference evidence="3 4" key="1">
    <citation type="journal article" date="2020" name="ISME J.">
        <title>Uncovering the hidden diversity of litter-decomposition mechanisms in mushroom-forming fungi.</title>
        <authorList>
            <person name="Floudas D."/>
            <person name="Bentzer J."/>
            <person name="Ahren D."/>
            <person name="Johansson T."/>
            <person name="Persson P."/>
            <person name="Tunlid A."/>
        </authorList>
    </citation>
    <scope>NUCLEOTIDE SEQUENCE [LARGE SCALE GENOMIC DNA]</scope>
    <source>
        <strain evidence="3 4">CBS 406.79</strain>
    </source>
</reference>
<dbReference type="Pfam" id="PF04051">
    <property type="entry name" value="TRAPP"/>
    <property type="match status" value="1"/>
</dbReference>
<dbReference type="InterPro" id="IPR037992">
    <property type="entry name" value="TRAPPC6/Trs33"/>
</dbReference>
<feature type="region of interest" description="Disordered" evidence="2">
    <location>
        <begin position="513"/>
        <end position="535"/>
    </location>
</feature>
<feature type="region of interest" description="Disordered" evidence="2">
    <location>
        <begin position="73"/>
        <end position="144"/>
    </location>
</feature>
<comment type="caution">
    <text evidence="3">The sequence shown here is derived from an EMBL/GenBank/DDBJ whole genome shotgun (WGS) entry which is preliminary data.</text>
</comment>
<organism evidence="3 4">
    <name type="scientific">Collybiopsis confluens</name>
    <dbReference type="NCBI Taxonomy" id="2823264"/>
    <lineage>
        <taxon>Eukaryota</taxon>
        <taxon>Fungi</taxon>
        <taxon>Dikarya</taxon>
        <taxon>Basidiomycota</taxon>
        <taxon>Agaricomycotina</taxon>
        <taxon>Agaricomycetes</taxon>
        <taxon>Agaricomycetidae</taxon>
        <taxon>Agaricales</taxon>
        <taxon>Marasmiineae</taxon>
        <taxon>Omphalotaceae</taxon>
        <taxon>Collybiopsis</taxon>
    </lineage>
</organism>
<keyword evidence="4" id="KW-1185">Reference proteome</keyword>
<dbReference type="Proteomes" id="UP000518752">
    <property type="component" value="Unassembled WGS sequence"/>
</dbReference>
<evidence type="ECO:0000313" key="3">
    <source>
        <dbReference type="EMBL" id="KAF5389428.1"/>
    </source>
</evidence>
<feature type="compositionally biased region" description="Polar residues" evidence="2">
    <location>
        <begin position="104"/>
        <end position="116"/>
    </location>
</feature>
<proteinExistence type="inferred from homology"/>
<dbReference type="GO" id="GO:0005802">
    <property type="term" value="C:trans-Golgi network"/>
    <property type="evidence" value="ECO:0007669"/>
    <property type="project" value="TreeGrafter"/>
</dbReference>
<evidence type="ECO:0000313" key="4">
    <source>
        <dbReference type="Proteomes" id="UP000518752"/>
    </source>
</evidence>
<gene>
    <name evidence="3" type="ORF">D9757_004375</name>
</gene>
<feature type="region of interest" description="Disordered" evidence="2">
    <location>
        <begin position="163"/>
        <end position="193"/>
    </location>
</feature>
<dbReference type="CDD" id="cd14944">
    <property type="entry name" value="TRAPPC6A_Trs33"/>
    <property type="match status" value="1"/>
</dbReference>
<dbReference type="InterPro" id="IPR024096">
    <property type="entry name" value="NO_sig/Golgi_transp_ligand-bd"/>
</dbReference>
<dbReference type="EMBL" id="JAACJN010000022">
    <property type="protein sequence ID" value="KAF5389428.1"/>
    <property type="molecule type" value="Genomic_DNA"/>
</dbReference>
<comment type="similarity">
    <text evidence="1">Belongs to the TRAPP small subunits family. BET3 subfamily.</text>
</comment>
<feature type="compositionally biased region" description="Polar residues" evidence="2">
    <location>
        <begin position="75"/>
        <end position="95"/>
    </location>
</feature>
<feature type="compositionally biased region" description="Polar residues" evidence="2">
    <location>
        <begin position="132"/>
        <end position="142"/>
    </location>
</feature>
<protein>
    <submittedName>
        <fullName evidence="3">Uncharacterized protein</fullName>
    </submittedName>
</protein>
<feature type="compositionally biased region" description="Polar residues" evidence="2">
    <location>
        <begin position="524"/>
        <end position="535"/>
    </location>
</feature>
<dbReference type="GO" id="GO:0005801">
    <property type="term" value="C:cis-Golgi network"/>
    <property type="evidence" value="ECO:0007669"/>
    <property type="project" value="TreeGrafter"/>
</dbReference>
<dbReference type="SUPFAM" id="SSF111126">
    <property type="entry name" value="Ligand-binding domain in the NO signalling and Golgi transport"/>
    <property type="match status" value="1"/>
</dbReference>
<dbReference type="InterPro" id="IPR007194">
    <property type="entry name" value="TRAPP_component"/>
</dbReference>
<dbReference type="PANTHER" id="PTHR12817">
    <property type="entry name" value="TRAFFICKING PROTEIN PARTICLE COMPLEX SUBUNIT 6B"/>
    <property type="match status" value="1"/>
</dbReference>
<feature type="compositionally biased region" description="Basic and acidic residues" evidence="2">
    <location>
        <begin position="117"/>
        <end position="127"/>
    </location>
</feature>
<evidence type="ECO:0000256" key="1">
    <source>
        <dbReference type="ARBA" id="ARBA00006218"/>
    </source>
</evidence>
<name>A0A8H5HU01_9AGAR</name>
<dbReference type="PANTHER" id="PTHR12817:SF0">
    <property type="entry name" value="GEO08327P1"/>
    <property type="match status" value="1"/>
</dbReference>
<dbReference type="OrthoDB" id="941624at2759"/>
<dbReference type="GO" id="GO:0006888">
    <property type="term" value="P:endoplasmic reticulum to Golgi vesicle-mediated transport"/>
    <property type="evidence" value="ECO:0007669"/>
    <property type="project" value="TreeGrafter"/>
</dbReference>
<evidence type="ECO:0000256" key="2">
    <source>
        <dbReference type="SAM" id="MobiDB-lite"/>
    </source>
</evidence>
<dbReference type="AlphaFoldDB" id="A0A8H5HU01"/>
<dbReference type="Gene3D" id="3.30.1380.20">
    <property type="entry name" value="Trafficking protein particle complex subunit 3"/>
    <property type="match status" value="1"/>
</dbReference>
<sequence length="754" mass="83588">MELSFSPMDFQDHSTPHMKTRIAVRDRNPHRFQIVALREAKHTTLQPPKQQGLHDITNTCRLQHKKLKAPAPLNINKTGADSEQTTSNAYPTSTLPKLRRRSNVGFTSKLPTPSNRTRTDVGECPDRRHTRISSFSNPSTPTLHPIISAETKTLALSTRNTMPSYITPASTNNNSSNKPPKSHKTTSAQRSVTSRMPFSFKSKIPFQTRTFDSAQLRSKHGTAHSVDVINLKGSLALPIQQTRRRQDVRAVFSDRIDDPAFRSATPTPLSSLRLRDTAVKSATPSKRHAIYTHSLYFGRCSQKISNCAVDDLIPPPLQPLSQTSESQTLSTSSQIDSIESIVQVYQEEKTGPQSCSFSMGLPSSLSEPTLHDISNVAVSGMSLSLTSLPSVYSQDSWISGKHQSIQMAKSNKNGEKGCAGYHPIIWELLQKLEIEEKGWQLDEYRSSLQIPPSSAPVPPHLSSLAALADPPIRYVDGAMMDYFLIEVVNTLQASSRFAVNRARAREKEMAEAGLIPPPVPPVKDTTSARDSTASLASTKAGKTGFAAGPVGEEEEEEEALKYRLEAIGMHVGSNFAERLCRDRGLFTETLDAIKFICKDIWAACWDKQVDNLRTNHRGVYVLQDNSFKTISRLSSWQGRSEALRRAKVYVSMPAGIIKGALARLGYTATVSPEVTNLPQFTNLHVLPFTCLENHTTLFVQTAKAYPVFNVEGLHMHRENRGGEDLLMLLAIIRVDHLAAKPRTLFWDNGFVLSE</sequence>
<feature type="compositionally biased region" description="Low complexity" evidence="2">
    <location>
        <begin position="167"/>
        <end position="179"/>
    </location>
</feature>
<accession>A0A8H5HU01</accession>
<dbReference type="GO" id="GO:0030008">
    <property type="term" value="C:TRAPP complex"/>
    <property type="evidence" value="ECO:0007669"/>
    <property type="project" value="TreeGrafter"/>
</dbReference>